<dbReference type="GO" id="GO:0008270">
    <property type="term" value="F:zinc ion binding"/>
    <property type="evidence" value="ECO:0007669"/>
    <property type="project" value="InterPro"/>
</dbReference>
<dbReference type="Pfam" id="PF00749">
    <property type="entry name" value="tRNA-synt_1c"/>
    <property type="match status" value="1"/>
</dbReference>
<dbReference type="PANTHER" id="PTHR43311:SF1">
    <property type="entry name" value="GLUTAMYL-Q TRNA(ASP) SYNTHETASE"/>
    <property type="match status" value="1"/>
</dbReference>
<dbReference type="InterPro" id="IPR020058">
    <property type="entry name" value="Glu/Gln-tRNA-synth_Ib_cat-dom"/>
</dbReference>
<keyword evidence="4" id="KW-0862">Zinc</keyword>
<keyword evidence="3 7" id="KW-0547">Nucleotide-binding</keyword>
<dbReference type="GO" id="GO:0005524">
    <property type="term" value="F:ATP binding"/>
    <property type="evidence" value="ECO:0007669"/>
    <property type="project" value="UniProtKB-KW"/>
</dbReference>
<dbReference type="NCBIfam" id="NF004315">
    <property type="entry name" value="PRK05710.1-4"/>
    <property type="match status" value="1"/>
</dbReference>
<dbReference type="AlphaFoldDB" id="A0A1X1RJC5"/>
<organism evidence="8 9">
    <name type="scientific">Mycolicibacterium fallax</name>
    <name type="common">Mycobacterium fallax</name>
    <dbReference type="NCBI Taxonomy" id="1793"/>
    <lineage>
        <taxon>Bacteria</taxon>
        <taxon>Bacillati</taxon>
        <taxon>Actinomycetota</taxon>
        <taxon>Actinomycetes</taxon>
        <taxon>Mycobacteriales</taxon>
        <taxon>Mycobacteriaceae</taxon>
        <taxon>Mycolicibacterium</taxon>
    </lineage>
</organism>
<evidence type="ECO:0000256" key="4">
    <source>
        <dbReference type="ARBA" id="ARBA00022833"/>
    </source>
</evidence>
<dbReference type="RefSeq" id="WP_234810438.1">
    <property type="nucleotide sequence ID" value="NZ_AP022603.1"/>
</dbReference>
<keyword evidence="2" id="KW-0479">Metal-binding</keyword>
<dbReference type="GO" id="GO:0004818">
    <property type="term" value="F:glutamate-tRNA ligase activity"/>
    <property type="evidence" value="ECO:0007669"/>
    <property type="project" value="TreeGrafter"/>
</dbReference>
<dbReference type="GO" id="GO:0005829">
    <property type="term" value="C:cytosol"/>
    <property type="evidence" value="ECO:0007669"/>
    <property type="project" value="TreeGrafter"/>
</dbReference>
<evidence type="ECO:0000256" key="5">
    <source>
        <dbReference type="ARBA" id="ARBA00022840"/>
    </source>
</evidence>
<dbReference type="InterPro" id="IPR014729">
    <property type="entry name" value="Rossmann-like_a/b/a_fold"/>
</dbReference>
<evidence type="ECO:0000256" key="1">
    <source>
        <dbReference type="ARBA" id="ARBA00022598"/>
    </source>
</evidence>
<dbReference type="PANTHER" id="PTHR43311">
    <property type="entry name" value="GLUTAMATE--TRNA LIGASE"/>
    <property type="match status" value="1"/>
</dbReference>
<dbReference type="STRING" id="1793.AWC04_03950"/>
<dbReference type="InterPro" id="IPR001412">
    <property type="entry name" value="aa-tRNA-synth_I_CS"/>
</dbReference>
<keyword evidence="9" id="KW-1185">Reference proteome</keyword>
<dbReference type="PROSITE" id="PS00178">
    <property type="entry name" value="AA_TRNA_LIGASE_I"/>
    <property type="match status" value="1"/>
</dbReference>
<dbReference type="NCBIfam" id="TIGR03838">
    <property type="entry name" value="queuosine_YadB"/>
    <property type="match status" value="1"/>
</dbReference>
<keyword evidence="6 7" id="KW-0030">Aminoacyl-tRNA synthetase</keyword>
<evidence type="ECO:0000313" key="9">
    <source>
        <dbReference type="Proteomes" id="UP000193484"/>
    </source>
</evidence>
<dbReference type="Proteomes" id="UP000193484">
    <property type="component" value="Unassembled WGS sequence"/>
</dbReference>
<evidence type="ECO:0000256" key="7">
    <source>
        <dbReference type="RuleBase" id="RU363037"/>
    </source>
</evidence>
<evidence type="ECO:0000256" key="6">
    <source>
        <dbReference type="ARBA" id="ARBA00023146"/>
    </source>
</evidence>
<dbReference type="InterPro" id="IPR000924">
    <property type="entry name" value="Glu/Gln-tRNA-synth"/>
</dbReference>
<dbReference type="PRINTS" id="PR00987">
    <property type="entry name" value="TRNASYNTHGLU"/>
</dbReference>
<proteinExistence type="inferred from homology"/>
<dbReference type="InterPro" id="IPR049940">
    <property type="entry name" value="GluQ/Sye"/>
</dbReference>
<dbReference type="InterPro" id="IPR022380">
    <property type="entry name" value="Glu-Q_tRNA(Asp)_Synthase"/>
</dbReference>
<keyword evidence="7" id="KW-0648">Protein biosynthesis</keyword>
<accession>A0A1X1RJC5</accession>
<comment type="similarity">
    <text evidence="7">Belongs to the class-I aminoacyl-tRNA synthetase family.</text>
</comment>
<protein>
    <submittedName>
        <fullName evidence="8">Glutamyl-Q tRNA(Asp) ligase</fullName>
    </submittedName>
</protein>
<dbReference type="Gene3D" id="3.40.50.620">
    <property type="entry name" value="HUPs"/>
    <property type="match status" value="1"/>
</dbReference>
<keyword evidence="1 7" id="KW-0436">Ligase</keyword>
<sequence>MTEASGAAGAGRFAPSPSADLHIGNLRTAVLAWLFARSTGRRFLLRVEDLDDRTFPDVAARQLADLAAIGISWDEPPQYQRAHADRYDAVVEQLLTAGMAYECYCSRREILAAPRAPHAPEGAYPGTCRELDDAQRASRRAATGRPPALRLRADRDEFTVTDLLHGSYTGVVDDFVLRRFDGVPAYNLAVVVDDGGSGVDQVVRGDDLLSSAPRQAYLAALLGLPAPVYAHVPLALNAEGKRLAKRDGAVGLAEIGVPTALRQIADSLGYTAADLPGMLAEFDPARLPRQPWIFRPA</sequence>
<dbReference type="GO" id="GO:0006424">
    <property type="term" value="P:glutamyl-tRNA aminoacylation"/>
    <property type="evidence" value="ECO:0007669"/>
    <property type="project" value="InterPro"/>
</dbReference>
<dbReference type="EMBL" id="LQOJ01000019">
    <property type="protein sequence ID" value="ORV07576.1"/>
    <property type="molecule type" value="Genomic_DNA"/>
</dbReference>
<dbReference type="GO" id="GO:0006400">
    <property type="term" value="P:tRNA modification"/>
    <property type="evidence" value="ECO:0007669"/>
    <property type="project" value="InterPro"/>
</dbReference>
<dbReference type="SUPFAM" id="SSF52374">
    <property type="entry name" value="Nucleotidylyl transferase"/>
    <property type="match status" value="1"/>
</dbReference>
<keyword evidence="5 7" id="KW-0067">ATP-binding</keyword>
<evidence type="ECO:0000313" key="8">
    <source>
        <dbReference type="EMBL" id="ORV07576.1"/>
    </source>
</evidence>
<comment type="caution">
    <text evidence="8">The sequence shown here is derived from an EMBL/GenBank/DDBJ whole genome shotgun (WGS) entry which is preliminary data.</text>
</comment>
<reference evidence="8 9" key="1">
    <citation type="submission" date="2016-01" db="EMBL/GenBank/DDBJ databases">
        <title>The new phylogeny of the genus Mycobacterium.</title>
        <authorList>
            <person name="Tarcisio F."/>
            <person name="Conor M."/>
            <person name="Antonella G."/>
            <person name="Elisabetta G."/>
            <person name="Giulia F.S."/>
            <person name="Sara T."/>
            <person name="Anna F."/>
            <person name="Clotilde B."/>
            <person name="Roberto B."/>
            <person name="Veronica D.S."/>
            <person name="Fabio R."/>
            <person name="Monica P."/>
            <person name="Olivier J."/>
            <person name="Enrico T."/>
            <person name="Nicola S."/>
        </authorList>
    </citation>
    <scope>NUCLEOTIDE SEQUENCE [LARGE SCALE GENOMIC DNA]</scope>
    <source>
        <strain evidence="8 9">DSM 44179</strain>
    </source>
</reference>
<evidence type="ECO:0000256" key="3">
    <source>
        <dbReference type="ARBA" id="ARBA00022741"/>
    </source>
</evidence>
<gene>
    <name evidence="8" type="ORF">AWC04_03950</name>
</gene>
<name>A0A1X1RJC5_MYCFA</name>
<evidence type="ECO:0000256" key="2">
    <source>
        <dbReference type="ARBA" id="ARBA00022723"/>
    </source>
</evidence>